<keyword evidence="1" id="KW-0732">Signal</keyword>
<dbReference type="Pfam" id="PF01551">
    <property type="entry name" value="Peptidase_M23"/>
    <property type="match status" value="1"/>
</dbReference>
<dbReference type="PANTHER" id="PTHR21666">
    <property type="entry name" value="PEPTIDASE-RELATED"/>
    <property type="match status" value="1"/>
</dbReference>
<gene>
    <name evidence="4" type="ORF">SAMN04489866_11811</name>
</gene>
<dbReference type="EMBL" id="FNAF01000018">
    <property type="protein sequence ID" value="SDE09192.1"/>
    <property type="molecule type" value="Genomic_DNA"/>
</dbReference>
<organism evidence="4 5">
    <name type="scientific">Peptococcus niger</name>
    <dbReference type="NCBI Taxonomy" id="2741"/>
    <lineage>
        <taxon>Bacteria</taxon>
        <taxon>Bacillati</taxon>
        <taxon>Bacillota</taxon>
        <taxon>Clostridia</taxon>
        <taxon>Eubacteriales</taxon>
        <taxon>Peptococcaceae</taxon>
        <taxon>Peptococcus</taxon>
    </lineage>
</organism>
<dbReference type="InterPro" id="IPR050570">
    <property type="entry name" value="Cell_wall_metabolism_enzyme"/>
</dbReference>
<dbReference type="Pfam" id="PF07833">
    <property type="entry name" value="Cu_amine_oxidN1"/>
    <property type="match status" value="1"/>
</dbReference>
<dbReference type="GO" id="GO:0004222">
    <property type="term" value="F:metalloendopeptidase activity"/>
    <property type="evidence" value="ECO:0007669"/>
    <property type="project" value="TreeGrafter"/>
</dbReference>
<dbReference type="AlphaFoldDB" id="A0A1G7A322"/>
<dbReference type="CDD" id="cd12797">
    <property type="entry name" value="M23_peptidase"/>
    <property type="match status" value="1"/>
</dbReference>
<name>A0A1G7A322_PEPNI</name>
<sequence>MRQRCLALLLALVCGLAVLCAQAAPAQAAQPEYAYVPLKSAAVVQQDGVWLPLRSTFKDLNMDLVWRAEGQDKIKLTHGQQNYEIGLTQRNTRITLSDGSTYPLVIKNGSAYVPLSLFENIVNRNIGLSGNQMLVLVDGDPNWQMVGGTWTNQKPMWAHMNAYQAPQVAKVAPPSTTNPKATSPTPALAEANKVNTAPVTTGDQLIWPTTATYISSPFGQRVYPLGNGVQTDFHTGVDIAGAAGDPIFAAAAGVVTRAEAFSTYGNCIDITHPSGLVTRYAHLQSISVVVGQPVGQGQVIGAQGMTGAATGPHLHFETRVNGKAVDPDAFIHYR</sequence>
<feature type="chain" id="PRO_5011528846" evidence="1">
    <location>
        <begin position="24"/>
        <end position="334"/>
    </location>
</feature>
<dbReference type="STRING" id="2741.SAMN04489866_11811"/>
<feature type="signal peptide" evidence="1">
    <location>
        <begin position="1"/>
        <end position="23"/>
    </location>
</feature>
<reference evidence="4 5" key="1">
    <citation type="submission" date="2016-10" db="EMBL/GenBank/DDBJ databases">
        <authorList>
            <person name="de Groot N.N."/>
        </authorList>
    </citation>
    <scope>NUCLEOTIDE SEQUENCE [LARGE SCALE GENOMIC DNA]</scope>
    <source>
        <strain evidence="4 5">DSM 20475</strain>
    </source>
</reference>
<feature type="domain" description="M23ase beta-sheet core" evidence="2">
    <location>
        <begin position="233"/>
        <end position="327"/>
    </location>
</feature>
<dbReference type="Proteomes" id="UP000198995">
    <property type="component" value="Unassembled WGS sequence"/>
</dbReference>
<evidence type="ECO:0000256" key="1">
    <source>
        <dbReference type="SAM" id="SignalP"/>
    </source>
</evidence>
<evidence type="ECO:0000259" key="3">
    <source>
        <dbReference type="Pfam" id="PF07833"/>
    </source>
</evidence>
<dbReference type="PANTHER" id="PTHR21666:SF270">
    <property type="entry name" value="MUREIN HYDROLASE ACTIVATOR ENVC"/>
    <property type="match status" value="1"/>
</dbReference>
<dbReference type="InterPro" id="IPR012854">
    <property type="entry name" value="Cu_amine_oxidase-like_N"/>
</dbReference>
<proteinExistence type="predicted"/>
<keyword evidence="5" id="KW-1185">Reference proteome</keyword>
<protein>
    <submittedName>
        <fullName evidence="4">Peptidase family M23</fullName>
    </submittedName>
</protein>
<feature type="domain" description="Copper amine oxidase-like N-terminal" evidence="3">
    <location>
        <begin position="36"/>
        <end position="132"/>
    </location>
</feature>
<accession>A0A1G7A322</accession>
<dbReference type="SUPFAM" id="SSF51261">
    <property type="entry name" value="Duplicated hybrid motif"/>
    <property type="match status" value="1"/>
</dbReference>
<dbReference type="Gene3D" id="2.70.70.10">
    <property type="entry name" value="Glucose Permease (Domain IIA)"/>
    <property type="match status" value="1"/>
</dbReference>
<dbReference type="InterPro" id="IPR011055">
    <property type="entry name" value="Dup_hybrid_motif"/>
</dbReference>
<evidence type="ECO:0000259" key="2">
    <source>
        <dbReference type="Pfam" id="PF01551"/>
    </source>
</evidence>
<dbReference type="RefSeq" id="WP_242868989.1">
    <property type="nucleotide sequence ID" value="NZ_FNAF01000018.1"/>
</dbReference>
<dbReference type="InterPro" id="IPR016047">
    <property type="entry name" value="M23ase_b-sheet_dom"/>
</dbReference>
<evidence type="ECO:0000313" key="4">
    <source>
        <dbReference type="EMBL" id="SDE09192.1"/>
    </source>
</evidence>
<evidence type="ECO:0000313" key="5">
    <source>
        <dbReference type="Proteomes" id="UP000198995"/>
    </source>
</evidence>